<dbReference type="GO" id="GO:0005524">
    <property type="term" value="F:ATP binding"/>
    <property type="evidence" value="ECO:0007669"/>
    <property type="project" value="UniProtKB-KW"/>
</dbReference>
<dbReference type="PROSITE" id="PS50893">
    <property type="entry name" value="ABC_TRANSPORTER_2"/>
    <property type="match status" value="1"/>
</dbReference>
<keyword evidence="6 9" id="KW-1133">Transmembrane helix</keyword>
<keyword evidence="4" id="KW-0547">Nucleotide-binding</keyword>
<accession>A0A7G7YP85</accession>
<proteinExistence type="predicted"/>
<dbReference type="GO" id="GO:0005886">
    <property type="term" value="C:plasma membrane"/>
    <property type="evidence" value="ECO:0007669"/>
    <property type="project" value="UniProtKB-SubCell"/>
</dbReference>
<reference evidence="12 13" key="1">
    <citation type="submission" date="2019-12" db="EMBL/GenBank/DDBJ databases">
        <title>Corynebacterium sp. nov., isolated from feces of the Anser Albifrons in China.</title>
        <authorList>
            <person name="Liu Q."/>
        </authorList>
    </citation>
    <scope>NUCLEOTIDE SEQUENCE [LARGE SCALE GENOMIC DNA]</scope>
    <source>
        <strain evidence="12 13">23H37-10</strain>
    </source>
</reference>
<dbReference type="SUPFAM" id="SSF90123">
    <property type="entry name" value="ABC transporter transmembrane region"/>
    <property type="match status" value="1"/>
</dbReference>
<dbReference type="GO" id="GO:0015421">
    <property type="term" value="F:ABC-type oligopeptide transporter activity"/>
    <property type="evidence" value="ECO:0007669"/>
    <property type="project" value="TreeGrafter"/>
</dbReference>
<feature type="transmembrane region" description="Helical" evidence="9">
    <location>
        <begin position="331"/>
        <end position="348"/>
    </location>
</feature>
<dbReference type="InterPro" id="IPR003439">
    <property type="entry name" value="ABC_transporter-like_ATP-bd"/>
</dbReference>
<evidence type="ECO:0000259" key="11">
    <source>
        <dbReference type="PROSITE" id="PS50929"/>
    </source>
</evidence>
<dbReference type="Pfam" id="PF00664">
    <property type="entry name" value="ABC_membrane"/>
    <property type="match status" value="1"/>
</dbReference>
<feature type="domain" description="ABC transmembrane type-1" evidence="11">
    <location>
        <begin position="191"/>
        <end position="473"/>
    </location>
</feature>
<dbReference type="Gene3D" id="1.20.1560.10">
    <property type="entry name" value="ABC transporter type 1, transmembrane domain"/>
    <property type="match status" value="1"/>
</dbReference>
<evidence type="ECO:0000256" key="8">
    <source>
        <dbReference type="SAM" id="MobiDB-lite"/>
    </source>
</evidence>
<dbReference type="PANTHER" id="PTHR43394">
    <property type="entry name" value="ATP-DEPENDENT PERMEASE MDL1, MITOCHONDRIAL"/>
    <property type="match status" value="1"/>
</dbReference>
<evidence type="ECO:0000256" key="1">
    <source>
        <dbReference type="ARBA" id="ARBA00004651"/>
    </source>
</evidence>
<keyword evidence="13" id="KW-1185">Reference proteome</keyword>
<feature type="region of interest" description="Disordered" evidence="8">
    <location>
        <begin position="135"/>
        <end position="157"/>
    </location>
</feature>
<organism evidence="12 13">
    <name type="scientific">Corynebacterium anserum</name>
    <dbReference type="NCBI Taxonomy" id="2684406"/>
    <lineage>
        <taxon>Bacteria</taxon>
        <taxon>Bacillati</taxon>
        <taxon>Actinomycetota</taxon>
        <taxon>Actinomycetes</taxon>
        <taxon>Mycobacteriales</taxon>
        <taxon>Corynebacteriaceae</taxon>
        <taxon>Corynebacterium</taxon>
    </lineage>
</organism>
<evidence type="ECO:0000313" key="13">
    <source>
        <dbReference type="Proteomes" id="UP000515275"/>
    </source>
</evidence>
<sequence>MSLFSTQLASANIRLGTHATESDVWSAARIACADDFITELGGLDTMVGERGLRLSGGQRQRIALARAVLRHPSVLILDDATSAVDATTERQILRNLSDLSDGMSVISINHRLKDGKRGLGVPPDSILITLSEPPHQELWPADPPPPQEKQGEPPAGVEKLADSDLEQPLVQDYTAPLSIRNLSRLVPGLLVAVVASLFVTVIADVSLPSFIRHALDAGVAQEDQSVVNHTAAVALAVVATSWIALSINTVLTTRAGERILYALRVRSFRHLNCLDMRWYEAQSFGQIMTRLTTDIDSLSNFLQTGLSQFIVSLTMLVGVLGMLLYTNLTLTGISALFLPVIALAAWIFKRTASRLYSHARTKISRVNSTFQESVAGLITAQAYGYAPALYRRLEHESAAYCRTRIKAQAAVSVFFPGINWLTDLAQAAILALGSTLVAHGHATQGAVVAFSLYLTVFFTPVQQLSQIFDSFQQAKVGLDRLRGFLNTQPRLVHHCPSPVISPLLPPPVSPAIVFDDVAFSYQMSSGHPSSRDSHQLCSETPDKHLHASRPAVELSHTFEGTTALVGATGAGKSTIAKLISRWYDPQRGTISAGLQAPPLTCGTSDPASAHNPLVDISTIDLQAWRRTVGTVPQEPHLFPTTVAQNIAFGKPDATRVEIERAVSAIGGEGIISTIPGGYLAPIGEHGYGLSAAQRQIIALARAELIQPAVMVLDEATASLPEDVERTIVSAITQAASGRTAIIIAHRLTTAARADRIVVVDRGRIVETGTHSELVQSGGYYARLWNHQV</sequence>
<evidence type="ECO:0000256" key="3">
    <source>
        <dbReference type="ARBA" id="ARBA00022692"/>
    </source>
</evidence>
<keyword evidence="3 9" id="KW-0812">Transmembrane</keyword>
<dbReference type="AlphaFoldDB" id="A0A7G7YP85"/>
<feature type="domain" description="ABC transporter" evidence="10">
    <location>
        <begin position="512"/>
        <end position="786"/>
    </location>
</feature>
<dbReference type="KEGG" id="cans:GP473_06185"/>
<feature type="transmembrane region" description="Helical" evidence="9">
    <location>
        <begin position="306"/>
        <end position="325"/>
    </location>
</feature>
<dbReference type="InterPro" id="IPR003593">
    <property type="entry name" value="AAA+_ATPase"/>
</dbReference>
<name>A0A7G7YP85_9CORY</name>
<dbReference type="Pfam" id="PF00005">
    <property type="entry name" value="ABC_tran"/>
    <property type="match status" value="2"/>
</dbReference>
<dbReference type="CDD" id="cd18546">
    <property type="entry name" value="ABC_6TM_Rv0194_D2_like"/>
    <property type="match status" value="1"/>
</dbReference>
<protein>
    <submittedName>
        <fullName evidence="12">ATP-binding cassette domain-containing protein</fullName>
    </submittedName>
</protein>
<keyword evidence="5 12" id="KW-0067">ATP-binding</keyword>
<evidence type="ECO:0000256" key="2">
    <source>
        <dbReference type="ARBA" id="ARBA00022448"/>
    </source>
</evidence>
<dbReference type="GO" id="GO:0005737">
    <property type="term" value="C:cytoplasm"/>
    <property type="evidence" value="ECO:0007669"/>
    <property type="project" value="UniProtKB-ARBA"/>
</dbReference>
<dbReference type="FunFam" id="3.40.50.300:FF:000604">
    <property type="entry name" value="ABC transporter B family member 28"/>
    <property type="match status" value="1"/>
</dbReference>
<dbReference type="Gene3D" id="3.40.50.300">
    <property type="entry name" value="P-loop containing nucleotide triphosphate hydrolases"/>
    <property type="match status" value="2"/>
</dbReference>
<evidence type="ECO:0000256" key="7">
    <source>
        <dbReference type="ARBA" id="ARBA00023136"/>
    </source>
</evidence>
<dbReference type="PROSITE" id="PS50929">
    <property type="entry name" value="ABC_TM1F"/>
    <property type="match status" value="1"/>
</dbReference>
<evidence type="ECO:0000259" key="10">
    <source>
        <dbReference type="PROSITE" id="PS50893"/>
    </source>
</evidence>
<comment type="subcellular location">
    <subcellularLocation>
        <location evidence="1">Cell membrane</location>
        <topology evidence="1">Multi-pass membrane protein</topology>
    </subcellularLocation>
</comment>
<evidence type="ECO:0000256" key="5">
    <source>
        <dbReference type="ARBA" id="ARBA00022840"/>
    </source>
</evidence>
<dbReference type="InterPro" id="IPR027417">
    <property type="entry name" value="P-loop_NTPase"/>
</dbReference>
<gene>
    <name evidence="12" type="ORF">GP473_06185</name>
</gene>
<feature type="transmembrane region" description="Helical" evidence="9">
    <location>
        <begin position="189"/>
        <end position="211"/>
    </location>
</feature>
<dbReference type="GO" id="GO:0016887">
    <property type="term" value="F:ATP hydrolysis activity"/>
    <property type="evidence" value="ECO:0007669"/>
    <property type="project" value="InterPro"/>
</dbReference>
<dbReference type="InterPro" id="IPR011527">
    <property type="entry name" value="ABC1_TM_dom"/>
</dbReference>
<dbReference type="EMBL" id="CP046883">
    <property type="protein sequence ID" value="QNH96305.1"/>
    <property type="molecule type" value="Genomic_DNA"/>
</dbReference>
<dbReference type="InterPro" id="IPR039421">
    <property type="entry name" value="Type_1_exporter"/>
</dbReference>
<dbReference type="PANTHER" id="PTHR43394:SF1">
    <property type="entry name" value="ATP-BINDING CASSETTE SUB-FAMILY B MEMBER 10, MITOCHONDRIAL"/>
    <property type="match status" value="1"/>
</dbReference>
<dbReference type="Proteomes" id="UP000515275">
    <property type="component" value="Chromosome"/>
</dbReference>
<dbReference type="SMART" id="SM00382">
    <property type="entry name" value="AAA"/>
    <property type="match status" value="1"/>
</dbReference>
<dbReference type="InterPro" id="IPR036640">
    <property type="entry name" value="ABC1_TM_sf"/>
</dbReference>
<feature type="transmembrane region" description="Helical" evidence="9">
    <location>
        <begin position="231"/>
        <end position="251"/>
    </location>
</feature>
<evidence type="ECO:0000256" key="4">
    <source>
        <dbReference type="ARBA" id="ARBA00022741"/>
    </source>
</evidence>
<keyword evidence="7 9" id="KW-0472">Membrane</keyword>
<evidence type="ECO:0000313" key="12">
    <source>
        <dbReference type="EMBL" id="QNH96305.1"/>
    </source>
</evidence>
<keyword evidence="2" id="KW-0813">Transport</keyword>
<dbReference type="RefSeq" id="WP_186276725.1">
    <property type="nucleotide sequence ID" value="NZ_CP046883.1"/>
</dbReference>
<evidence type="ECO:0000256" key="6">
    <source>
        <dbReference type="ARBA" id="ARBA00022989"/>
    </source>
</evidence>
<dbReference type="SUPFAM" id="SSF52540">
    <property type="entry name" value="P-loop containing nucleoside triphosphate hydrolases"/>
    <property type="match status" value="2"/>
</dbReference>
<evidence type="ECO:0000256" key="9">
    <source>
        <dbReference type="SAM" id="Phobius"/>
    </source>
</evidence>